<keyword evidence="1" id="KW-0732">Signal</keyword>
<sequence>MTPSLIIRPVLACLAAATLSACGMVEANPHRFESMADAVAAIPLDGQGETRQSAPVVRTASDSGLRPALRVQVMDPHALWDARDGILTDAVEQQGQRLAAAAAPAVAEAVVQKVSNRIESAAADAGLRPARAVRPAASPRAGGLVQIGAYSSEAAARAAWTRLKSGGAAWALDGLSPVYEGVEVGGRRLTRLKLLTPAAGAAAVCAAAGIDDPWCHRSA</sequence>
<dbReference type="Proteomes" id="UP000587415">
    <property type="component" value="Unassembled WGS sequence"/>
</dbReference>
<dbReference type="RefSeq" id="WP_168048098.1">
    <property type="nucleotide sequence ID" value="NZ_JAATJM010000002.1"/>
</dbReference>
<accession>A0A7X5YNV9</accession>
<comment type="caution">
    <text evidence="2">The sequence shown here is derived from an EMBL/GenBank/DDBJ whole genome shotgun (WGS) entry which is preliminary data.</text>
</comment>
<reference evidence="2 3" key="1">
    <citation type="submission" date="2020-03" db="EMBL/GenBank/DDBJ databases">
        <title>Genomic Encyclopedia of Type Strains, Phase IV (KMG-IV): sequencing the most valuable type-strain genomes for metagenomic binning, comparative biology and taxonomic classification.</title>
        <authorList>
            <person name="Goeker M."/>
        </authorList>
    </citation>
    <scope>NUCLEOTIDE SEQUENCE [LARGE SCALE GENOMIC DNA]</scope>
    <source>
        <strain evidence="2 3">DSM 4736</strain>
    </source>
</reference>
<evidence type="ECO:0000313" key="3">
    <source>
        <dbReference type="Proteomes" id="UP000587415"/>
    </source>
</evidence>
<gene>
    <name evidence="2" type="ORF">GGQ87_002424</name>
</gene>
<dbReference type="AlphaFoldDB" id="A0A7X5YNV9"/>
<feature type="signal peptide" evidence="1">
    <location>
        <begin position="1"/>
        <end position="27"/>
    </location>
</feature>
<organism evidence="2 3">
    <name type="scientific">Brevundimonas alba</name>
    <dbReference type="NCBI Taxonomy" id="74314"/>
    <lineage>
        <taxon>Bacteria</taxon>
        <taxon>Pseudomonadati</taxon>
        <taxon>Pseudomonadota</taxon>
        <taxon>Alphaproteobacteria</taxon>
        <taxon>Caulobacterales</taxon>
        <taxon>Caulobacteraceae</taxon>
        <taxon>Brevundimonas</taxon>
    </lineage>
</organism>
<proteinExistence type="predicted"/>
<evidence type="ECO:0008006" key="4">
    <source>
        <dbReference type="Google" id="ProtNLM"/>
    </source>
</evidence>
<keyword evidence="3" id="KW-1185">Reference proteome</keyword>
<name>A0A7X5YNV9_9CAUL</name>
<evidence type="ECO:0000256" key="1">
    <source>
        <dbReference type="SAM" id="SignalP"/>
    </source>
</evidence>
<dbReference type="EMBL" id="JAATJM010000002">
    <property type="protein sequence ID" value="NJC42129.1"/>
    <property type="molecule type" value="Genomic_DNA"/>
</dbReference>
<protein>
    <recommendedName>
        <fullName evidence="4">SPOR domain-containing protein</fullName>
    </recommendedName>
</protein>
<evidence type="ECO:0000313" key="2">
    <source>
        <dbReference type="EMBL" id="NJC42129.1"/>
    </source>
</evidence>
<feature type="chain" id="PRO_5031364209" description="SPOR domain-containing protein" evidence="1">
    <location>
        <begin position="28"/>
        <end position="219"/>
    </location>
</feature>